<accession>A0A3R6Y8Z1</accession>
<dbReference type="InterPro" id="IPR050117">
    <property type="entry name" value="MAPK"/>
</dbReference>
<evidence type="ECO:0000259" key="7">
    <source>
        <dbReference type="PROSITE" id="PS50011"/>
    </source>
</evidence>
<keyword evidence="5" id="KW-0067">ATP-binding</keyword>
<dbReference type="Gene3D" id="3.30.200.20">
    <property type="entry name" value="Phosphorylase Kinase, domain 1"/>
    <property type="match status" value="1"/>
</dbReference>
<dbReference type="PROSITE" id="PS50195">
    <property type="entry name" value="PX"/>
    <property type="match status" value="1"/>
</dbReference>
<dbReference type="InterPro" id="IPR003527">
    <property type="entry name" value="MAP_kinase_CS"/>
</dbReference>
<evidence type="ECO:0000256" key="4">
    <source>
        <dbReference type="ARBA" id="ARBA00022777"/>
    </source>
</evidence>
<keyword evidence="1" id="KW-0723">Serine/threonine-protein kinase</keyword>
<dbReference type="InterPro" id="IPR001683">
    <property type="entry name" value="PX_dom"/>
</dbReference>
<dbReference type="FunFam" id="1.10.510.10:FF:000040">
    <property type="entry name" value="Mitogen-activated protein kinase"/>
    <property type="match status" value="1"/>
</dbReference>
<dbReference type="CDD" id="cd06093">
    <property type="entry name" value="PX_domain"/>
    <property type="match status" value="1"/>
</dbReference>
<dbReference type="SMART" id="SM00220">
    <property type="entry name" value="S_TKc"/>
    <property type="match status" value="1"/>
</dbReference>
<dbReference type="PANTHER" id="PTHR24055">
    <property type="entry name" value="MITOGEN-ACTIVATED PROTEIN KINASE"/>
    <property type="match status" value="1"/>
</dbReference>
<dbReference type="VEuPathDB" id="FungiDB:H257_04674"/>
<feature type="domain" description="PX" evidence="9">
    <location>
        <begin position="899"/>
        <end position="1032"/>
    </location>
</feature>
<feature type="compositionally biased region" description="Low complexity" evidence="6">
    <location>
        <begin position="571"/>
        <end position="585"/>
    </location>
</feature>
<dbReference type="EMBL" id="QUTH01007180">
    <property type="protein sequence ID" value="RHZ05252.1"/>
    <property type="molecule type" value="Genomic_DNA"/>
</dbReference>
<feature type="region of interest" description="Disordered" evidence="6">
    <location>
        <begin position="704"/>
        <end position="725"/>
    </location>
</feature>
<dbReference type="GO" id="GO:0004707">
    <property type="term" value="F:MAP kinase activity"/>
    <property type="evidence" value="ECO:0007669"/>
    <property type="project" value="InterPro"/>
</dbReference>
<keyword evidence="3" id="KW-0547">Nucleotide-binding</keyword>
<evidence type="ECO:0000256" key="2">
    <source>
        <dbReference type="ARBA" id="ARBA00022679"/>
    </source>
</evidence>
<dbReference type="Gene3D" id="1.10.510.10">
    <property type="entry name" value="Transferase(Phosphotransferase) domain 1"/>
    <property type="match status" value="1"/>
</dbReference>
<evidence type="ECO:0000259" key="9">
    <source>
        <dbReference type="PROSITE" id="PS50195"/>
    </source>
</evidence>
<dbReference type="PROSITE" id="PS01351">
    <property type="entry name" value="MAPK"/>
    <property type="match status" value="1"/>
</dbReference>
<dbReference type="Pfam" id="PF00069">
    <property type="entry name" value="Pkinase"/>
    <property type="match status" value="1"/>
</dbReference>
<feature type="domain" description="Protein kinase" evidence="7">
    <location>
        <begin position="1077"/>
        <end position="1371"/>
    </location>
</feature>
<dbReference type="GO" id="GO:0035091">
    <property type="term" value="F:phosphatidylinositol binding"/>
    <property type="evidence" value="ECO:0007669"/>
    <property type="project" value="InterPro"/>
</dbReference>
<feature type="region of interest" description="Disordered" evidence="6">
    <location>
        <begin position="552"/>
        <end position="588"/>
    </location>
</feature>
<dbReference type="PROSITE" id="PS50011">
    <property type="entry name" value="PROTEIN_KINASE_DOM"/>
    <property type="match status" value="1"/>
</dbReference>
<sequence>MKKARKPLANSHKMARGAAIKVNPRATALRRASSCGSLPLLDEAILKDLLKNTTWAAALVHPPNAHEPESSDFPATKTASTKPIASTYQVEMDNNNDDNIIEKIDEIVEPEVVLAINDLTSTPNEENNSHDTCGDASFDSDIPELRVDSARQRGGTTLLDRHFTKHSLKKLFSLPSLVTTVLEKRKKPQTMPSVDRDNTSPTSRSGRVALLEGRPSSPLALLEDDMPQSPTHRNVPATWFNSHPAFNRCKFIVWRGGVPGFHVSYNNSGTSLVVDSISGPFAWTEGIRVGDYLESIGGMSVADMDPHAAMGMLRMSDIPTVLRLKSSSVVPSERFFVVLHDNEKLGVTFTSDGPQAIPVVNRITDRNDTLARCCGLGCGHVLVAINAQDTIAMGLTAAMQLLATVKKPATLEFRRLCPTLLTEPLPISIVPPTPTSMTQHRYSTFLSSRGTESSVAGLDRLSVAATTLDETRGEIFIVWRSGPLGLTFVECTDTGMPKVNRLTGKGRSPMIDRVQHGYTLLSINGSAVAPYMFDTTCAILAKTDKPCLLLFRPPPRPPQENKATPPWMDRTSNTSTTNNATPCSSHKTSRPRIDRCYSRHALKAESQHLEYELLWEQAPLGLVFGTDDATPYIKRVKDDCTLHIKQHRSILLDALVAVNNMATSGMSASDLAAMLRSATFPTVLRFRMCPVNAQAYAIPATNTLTSPSNHAMSTPRDDLGKNDSKNLASMDAISDASSSDVLDDNDDDDFLGSISEDLDTMQKFARSFNVVWHGGDLGLTFEFCGGAVVVKRLLLQGCARRSNMVQVGDALASINGRRIPKDQAFKDTMVQLLELRKPVILGFERDEVITPNNHGQQKASRLVRNYEDDGDIFAQEERGAAEDKSIDTSTRFRTPSPSSKLMERGDNNNVLARSSANLRLYTVTMQNAKSGRSWIVRRRYSDFAALRMRLLQVVQPYYFMLHSVVDRLKLLPFPKRTAFITRYVRRHREECFLAYLRGAHVLLTDLDYGLDEDLKLQCASILRGFMGSQDVIDPMHVEYFCRDVIPQYDLHMIDRKCIARCGVLDTVLEEDGPHAVLSDETSSSSSTYGDVESSSSCMSIAVADNALRGRKVAIKKITDVFDDLTDAKRILREMKLLKHLGAHENIINILDVILIPPNTTNFDDIYIVTDLMESDLERIISSTQTLSDAHFQYFLYQILRGTKFIHSANVLHRDLKPSNLLVNSNCDLSICDFGLARGVELSHNEDLTEYVVTRWYRAPELLTDCQNYGNAVDMWAVGCIFAEMLKRRPFFTGKDPSDQLHMIVRILGSPTPDEMMFVTHEAAKKAITQHGYYPKFFPEANPLAIDLLARMLKFSPDNRITVTQALEHPYLTQLHNPADEPVATSAFNFDFERESLDQGVEMPKNELQHLVYLESMAILSAENQHLLR</sequence>
<gene>
    <name evidence="10" type="ORF">DYB37_003950</name>
</gene>
<dbReference type="Proteomes" id="UP000285430">
    <property type="component" value="Unassembled WGS sequence"/>
</dbReference>
<dbReference type="SUPFAM" id="SSF56112">
    <property type="entry name" value="Protein kinase-like (PK-like)"/>
    <property type="match status" value="1"/>
</dbReference>
<dbReference type="InterPro" id="IPR008271">
    <property type="entry name" value="Ser/Thr_kinase_AS"/>
</dbReference>
<evidence type="ECO:0000256" key="5">
    <source>
        <dbReference type="ARBA" id="ARBA00022840"/>
    </source>
</evidence>
<organism evidence="10 11">
    <name type="scientific">Aphanomyces astaci</name>
    <name type="common">Crayfish plague agent</name>
    <dbReference type="NCBI Taxonomy" id="112090"/>
    <lineage>
        <taxon>Eukaryota</taxon>
        <taxon>Sar</taxon>
        <taxon>Stramenopiles</taxon>
        <taxon>Oomycota</taxon>
        <taxon>Saprolegniomycetes</taxon>
        <taxon>Saprolegniales</taxon>
        <taxon>Verrucalvaceae</taxon>
        <taxon>Aphanomyces</taxon>
    </lineage>
</organism>
<reference evidence="10 11" key="1">
    <citation type="submission" date="2018-08" db="EMBL/GenBank/DDBJ databases">
        <title>Aphanomyces genome sequencing and annotation.</title>
        <authorList>
            <person name="Minardi D."/>
            <person name="Oidtmann B."/>
            <person name="Van Der Giezen M."/>
            <person name="Studholme D.J."/>
        </authorList>
    </citation>
    <scope>NUCLEOTIDE SEQUENCE [LARGE SCALE GENOMIC DNA]</scope>
    <source>
        <strain evidence="10 11">Da</strain>
    </source>
</reference>
<evidence type="ECO:0000259" key="8">
    <source>
        <dbReference type="PROSITE" id="PS50106"/>
    </source>
</evidence>
<dbReference type="InterPro" id="IPR036871">
    <property type="entry name" value="PX_dom_sf"/>
</dbReference>
<protein>
    <submittedName>
        <fullName evidence="10">Uncharacterized protein</fullName>
    </submittedName>
</protein>
<feature type="region of interest" description="Disordered" evidence="6">
    <location>
        <begin position="121"/>
        <end position="140"/>
    </location>
</feature>
<evidence type="ECO:0000256" key="3">
    <source>
        <dbReference type="ARBA" id="ARBA00022741"/>
    </source>
</evidence>
<feature type="domain" description="PDZ" evidence="8">
    <location>
        <begin position="775"/>
        <end position="847"/>
    </location>
</feature>
<evidence type="ECO:0000256" key="6">
    <source>
        <dbReference type="SAM" id="MobiDB-lite"/>
    </source>
</evidence>
<dbReference type="PROSITE" id="PS00108">
    <property type="entry name" value="PROTEIN_KINASE_ST"/>
    <property type="match status" value="1"/>
</dbReference>
<dbReference type="CDD" id="cd07834">
    <property type="entry name" value="STKc_MAPK"/>
    <property type="match status" value="1"/>
</dbReference>
<dbReference type="SMART" id="SM00228">
    <property type="entry name" value="PDZ"/>
    <property type="match status" value="3"/>
</dbReference>
<proteinExistence type="predicted"/>
<feature type="compositionally biased region" description="Basic and acidic residues" evidence="6">
    <location>
        <begin position="715"/>
        <end position="724"/>
    </location>
</feature>
<comment type="caution">
    <text evidence="10">The sequence shown here is derived from an EMBL/GenBank/DDBJ whole genome shotgun (WGS) entry which is preliminary data.</text>
</comment>
<evidence type="ECO:0000313" key="11">
    <source>
        <dbReference type="Proteomes" id="UP000285430"/>
    </source>
</evidence>
<dbReference type="SUPFAM" id="SSF64268">
    <property type="entry name" value="PX domain"/>
    <property type="match status" value="1"/>
</dbReference>
<name>A0A3R6Y8Z1_APHAT</name>
<dbReference type="InterPro" id="IPR000719">
    <property type="entry name" value="Prot_kinase_dom"/>
</dbReference>
<feature type="compositionally biased region" description="Low complexity" evidence="6">
    <location>
        <begin position="888"/>
        <end position="899"/>
    </location>
</feature>
<dbReference type="Gene3D" id="2.30.42.10">
    <property type="match status" value="1"/>
</dbReference>
<dbReference type="GO" id="GO:0005524">
    <property type="term" value="F:ATP binding"/>
    <property type="evidence" value="ECO:0007669"/>
    <property type="project" value="UniProtKB-KW"/>
</dbReference>
<dbReference type="Gene3D" id="3.30.1520.10">
    <property type="entry name" value="Phox-like domain"/>
    <property type="match status" value="1"/>
</dbReference>
<dbReference type="InterPro" id="IPR011009">
    <property type="entry name" value="Kinase-like_dom_sf"/>
</dbReference>
<evidence type="ECO:0000256" key="1">
    <source>
        <dbReference type="ARBA" id="ARBA00022527"/>
    </source>
</evidence>
<feature type="region of interest" description="Disordered" evidence="6">
    <location>
        <begin position="877"/>
        <end position="902"/>
    </location>
</feature>
<feature type="region of interest" description="Disordered" evidence="6">
    <location>
        <begin position="183"/>
        <end position="207"/>
    </location>
</feature>
<dbReference type="InterPro" id="IPR036034">
    <property type="entry name" value="PDZ_sf"/>
</dbReference>
<dbReference type="InterPro" id="IPR001478">
    <property type="entry name" value="PDZ"/>
</dbReference>
<keyword evidence="4" id="KW-0418">Kinase</keyword>
<dbReference type="SUPFAM" id="SSF50156">
    <property type="entry name" value="PDZ domain-like"/>
    <property type="match status" value="3"/>
</dbReference>
<evidence type="ECO:0000313" key="10">
    <source>
        <dbReference type="EMBL" id="RHZ05252.1"/>
    </source>
</evidence>
<feature type="compositionally biased region" description="Basic and acidic residues" evidence="6">
    <location>
        <begin position="877"/>
        <end position="886"/>
    </location>
</feature>
<keyword evidence="2" id="KW-0808">Transferase</keyword>
<dbReference type="PROSITE" id="PS50106">
    <property type="entry name" value="PDZ"/>
    <property type="match status" value="1"/>
</dbReference>